<accession>A0AA38VM64</accession>
<dbReference type="AlphaFoldDB" id="A0AA38VM64"/>
<dbReference type="EMBL" id="JANBVN010000129">
    <property type="protein sequence ID" value="KAJ9139518.1"/>
    <property type="molecule type" value="Genomic_DNA"/>
</dbReference>
<keyword evidence="1" id="KW-0808">Transferase</keyword>
<feature type="region of interest" description="Disordered" evidence="2">
    <location>
        <begin position="248"/>
        <end position="298"/>
    </location>
</feature>
<evidence type="ECO:0000313" key="4">
    <source>
        <dbReference type="EMBL" id="KAJ9139518.1"/>
    </source>
</evidence>
<dbReference type="PANTHER" id="PTHR23416:SF54">
    <property type="entry name" value="ACETYLTRANSFERASE, CYSE_LACA_LPXA_NODL FAMILY (AFU_ORTHOLOGUE AFUA_2G08430)-RELATED"/>
    <property type="match status" value="1"/>
</dbReference>
<feature type="compositionally biased region" description="Low complexity" evidence="2">
    <location>
        <begin position="273"/>
        <end position="283"/>
    </location>
</feature>
<dbReference type="InterPro" id="IPR001451">
    <property type="entry name" value="Hexapep"/>
</dbReference>
<organism evidence="4 5">
    <name type="scientific">Coniochaeta hoffmannii</name>
    <dbReference type="NCBI Taxonomy" id="91930"/>
    <lineage>
        <taxon>Eukaryota</taxon>
        <taxon>Fungi</taxon>
        <taxon>Dikarya</taxon>
        <taxon>Ascomycota</taxon>
        <taxon>Pezizomycotina</taxon>
        <taxon>Sordariomycetes</taxon>
        <taxon>Sordariomycetidae</taxon>
        <taxon>Coniochaetales</taxon>
        <taxon>Coniochaetaceae</taxon>
        <taxon>Coniochaeta</taxon>
    </lineage>
</organism>
<dbReference type="InterPro" id="IPR011004">
    <property type="entry name" value="Trimer_LpxA-like_sf"/>
</dbReference>
<dbReference type="Pfam" id="PF00132">
    <property type="entry name" value="Hexapep"/>
    <property type="match status" value="1"/>
</dbReference>
<keyword evidence="3" id="KW-0472">Membrane</keyword>
<keyword evidence="5" id="KW-1185">Reference proteome</keyword>
<keyword evidence="3" id="KW-1133">Transmembrane helix</keyword>
<sequence length="347" mass="37352">MDADTKPTIKDPTDTVEQDMMPRAISFPAGNDDFRAARNDCARACRRFNETPEDAAPEIRCKRWLDIVSPNRACTPTNTTTLDQTFRDPTLVPAAPFVKPPLHMDYGLRVRVGGSTFINRYCMIMDTPVADVVIGERCNVGPHCAILSVGHPVGVGERTSKRASTGREVRVGDGVWIGARVTIMGGVTIGDGAVIGACSLVTRSIPPRALAYGVPAEVVRILDEDEKAVDEDGEAGGSVETLEEALRLRSREVTPASSSSSSSNSGGGEKAAKSSAARSSSGSIYERPRRDRSQQHLGIRDSHGLTRAEILALVALAVSFMGCFFFGAMLVMTRFETDSPLPRVRDL</sequence>
<dbReference type="InterPro" id="IPR018357">
    <property type="entry name" value="Hexapep_transf_CS"/>
</dbReference>
<proteinExistence type="predicted"/>
<dbReference type="PROSITE" id="PS00101">
    <property type="entry name" value="HEXAPEP_TRANSFERASES"/>
    <property type="match status" value="1"/>
</dbReference>
<evidence type="ECO:0000256" key="3">
    <source>
        <dbReference type="SAM" id="Phobius"/>
    </source>
</evidence>
<reference evidence="4" key="1">
    <citation type="submission" date="2022-07" db="EMBL/GenBank/DDBJ databases">
        <title>Fungi with potential for degradation of polypropylene.</title>
        <authorList>
            <person name="Gostincar C."/>
        </authorList>
    </citation>
    <scope>NUCLEOTIDE SEQUENCE</scope>
    <source>
        <strain evidence="4">EXF-13287</strain>
    </source>
</reference>
<dbReference type="Proteomes" id="UP001174691">
    <property type="component" value="Unassembled WGS sequence"/>
</dbReference>
<dbReference type="GO" id="GO:0008374">
    <property type="term" value="F:O-acyltransferase activity"/>
    <property type="evidence" value="ECO:0007669"/>
    <property type="project" value="TreeGrafter"/>
</dbReference>
<protein>
    <submittedName>
        <fullName evidence="4">Trimeric LpxA-like protein</fullName>
    </submittedName>
</protein>
<comment type="caution">
    <text evidence="4">The sequence shown here is derived from an EMBL/GenBank/DDBJ whole genome shotgun (WGS) entry which is preliminary data.</text>
</comment>
<evidence type="ECO:0000256" key="1">
    <source>
        <dbReference type="ARBA" id="ARBA00022679"/>
    </source>
</evidence>
<gene>
    <name evidence="4" type="ORF">NKR19_g7416</name>
</gene>
<dbReference type="Gene3D" id="2.160.10.10">
    <property type="entry name" value="Hexapeptide repeat proteins"/>
    <property type="match status" value="1"/>
</dbReference>
<feature type="compositionally biased region" description="Basic and acidic residues" evidence="2">
    <location>
        <begin position="286"/>
        <end position="298"/>
    </location>
</feature>
<feature type="transmembrane region" description="Helical" evidence="3">
    <location>
        <begin position="310"/>
        <end position="332"/>
    </location>
</feature>
<dbReference type="SUPFAM" id="SSF51161">
    <property type="entry name" value="Trimeric LpxA-like enzymes"/>
    <property type="match status" value="1"/>
</dbReference>
<evidence type="ECO:0000256" key="2">
    <source>
        <dbReference type="SAM" id="MobiDB-lite"/>
    </source>
</evidence>
<dbReference type="PANTHER" id="PTHR23416">
    <property type="entry name" value="SIALIC ACID SYNTHASE-RELATED"/>
    <property type="match status" value="1"/>
</dbReference>
<evidence type="ECO:0000313" key="5">
    <source>
        <dbReference type="Proteomes" id="UP001174691"/>
    </source>
</evidence>
<dbReference type="InterPro" id="IPR051159">
    <property type="entry name" value="Hexapeptide_acetyltransf"/>
</dbReference>
<keyword evidence="3" id="KW-0812">Transmembrane</keyword>
<name>A0AA38VM64_9PEZI</name>